<organism evidence="5">
    <name type="scientific">uncultured Dysgonomonas sp</name>
    <dbReference type="NCBI Taxonomy" id="206096"/>
    <lineage>
        <taxon>Bacteria</taxon>
        <taxon>Pseudomonadati</taxon>
        <taxon>Bacteroidota</taxon>
        <taxon>Bacteroidia</taxon>
        <taxon>Bacteroidales</taxon>
        <taxon>Dysgonomonadaceae</taxon>
        <taxon>Dysgonomonas</taxon>
        <taxon>environmental samples</taxon>
    </lineage>
</organism>
<name>A0A212JH39_9BACT</name>
<dbReference type="RefSeq" id="WP_296940973.1">
    <property type="nucleotide sequence ID" value="NZ_LT599032.1"/>
</dbReference>
<dbReference type="Pfam" id="PF20240">
    <property type="entry name" value="DUF6597"/>
    <property type="match status" value="1"/>
</dbReference>
<dbReference type="SMART" id="SM00342">
    <property type="entry name" value="HTH_ARAC"/>
    <property type="match status" value="1"/>
</dbReference>
<dbReference type="InterPro" id="IPR018060">
    <property type="entry name" value="HTH_AraC"/>
</dbReference>
<dbReference type="GO" id="GO:0003700">
    <property type="term" value="F:DNA-binding transcription factor activity"/>
    <property type="evidence" value="ECO:0007669"/>
    <property type="project" value="InterPro"/>
</dbReference>
<evidence type="ECO:0000313" key="5">
    <source>
        <dbReference type="EMBL" id="SBV98738.1"/>
    </source>
</evidence>
<keyword evidence="2" id="KW-0238">DNA-binding</keyword>
<keyword evidence="3" id="KW-0804">Transcription</keyword>
<dbReference type="PROSITE" id="PS01124">
    <property type="entry name" value="HTH_ARAC_FAMILY_2"/>
    <property type="match status" value="1"/>
</dbReference>
<dbReference type="AlphaFoldDB" id="A0A212JH39"/>
<dbReference type="GO" id="GO:0043565">
    <property type="term" value="F:sequence-specific DNA binding"/>
    <property type="evidence" value="ECO:0007669"/>
    <property type="project" value="InterPro"/>
</dbReference>
<dbReference type="PANTHER" id="PTHR46796:SF13">
    <property type="entry name" value="HTH-TYPE TRANSCRIPTIONAL ACTIVATOR RHAS"/>
    <property type="match status" value="1"/>
</dbReference>
<keyword evidence="1" id="KW-0805">Transcription regulation</keyword>
<reference evidence="5" key="1">
    <citation type="submission" date="2016-04" db="EMBL/GenBank/DDBJ databases">
        <authorList>
            <person name="Evans L.H."/>
            <person name="Alamgir A."/>
            <person name="Owens N."/>
            <person name="Weber N.D."/>
            <person name="Virtaneva K."/>
            <person name="Barbian K."/>
            <person name="Babar A."/>
            <person name="Rosenke K."/>
        </authorList>
    </citation>
    <scope>NUCLEOTIDE SEQUENCE</scope>
    <source>
        <strain evidence="5">86-1</strain>
    </source>
</reference>
<evidence type="ECO:0000256" key="3">
    <source>
        <dbReference type="ARBA" id="ARBA00023163"/>
    </source>
</evidence>
<dbReference type="InterPro" id="IPR046532">
    <property type="entry name" value="DUF6597"/>
</dbReference>
<sequence length="241" mass="27802">MYIEHLPHPLLSRYIETYWSSTDFAENEIKRRILPDGCVDIIFSFHRQSLPHIVGTMTTFLEIAYLGEVRFIGIRFKPGGITAFTRVPVNEFTDSRVELFSTESVFDKSFGEDIPWERSTTDIISFVDNYLLSRLPKLSPLDERIDYAISLIKQSKGNISIPIIAEKACLSKRQFERRFLADIGISPKAFSRIFKFRNTRQFLKSGINQSLFNTAVDCGYYDHAHLIKEFKRLSGSLPSEL</sequence>
<evidence type="ECO:0000256" key="1">
    <source>
        <dbReference type="ARBA" id="ARBA00023015"/>
    </source>
</evidence>
<evidence type="ECO:0000256" key="2">
    <source>
        <dbReference type="ARBA" id="ARBA00023125"/>
    </source>
</evidence>
<protein>
    <recommendedName>
        <fullName evidence="4">HTH araC/xylS-type domain-containing protein</fullName>
    </recommendedName>
</protein>
<dbReference type="Gene3D" id="1.10.10.60">
    <property type="entry name" value="Homeodomain-like"/>
    <property type="match status" value="1"/>
</dbReference>
<dbReference type="Pfam" id="PF12833">
    <property type="entry name" value="HTH_18"/>
    <property type="match status" value="1"/>
</dbReference>
<dbReference type="EMBL" id="FLUM01000001">
    <property type="protein sequence ID" value="SBV98738.1"/>
    <property type="molecule type" value="Genomic_DNA"/>
</dbReference>
<accession>A0A212JH39</accession>
<gene>
    <name evidence="5" type="ORF">KL86DYS1_12252</name>
</gene>
<feature type="domain" description="HTH araC/xylS-type" evidence="4">
    <location>
        <begin position="142"/>
        <end position="241"/>
    </location>
</feature>
<proteinExistence type="predicted"/>
<dbReference type="InterPro" id="IPR050204">
    <property type="entry name" value="AraC_XylS_family_regulators"/>
</dbReference>
<dbReference type="PANTHER" id="PTHR46796">
    <property type="entry name" value="HTH-TYPE TRANSCRIPTIONAL ACTIVATOR RHAS-RELATED"/>
    <property type="match status" value="1"/>
</dbReference>
<evidence type="ECO:0000259" key="4">
    <source>
        <dbReference type="PROSITE" id="PS01124"/>
    </source>
</evidence>